<dbReference type="Proteomes" id="UP000198280">
    <property type="component" value="Unassembled WGS sequence"/>
</dbReference>
<gene>
    <name evidence="2" type="ORF">SAMN05216252_101374</name>
</gene>
<dbReference type="RefSeq" id="WP_089221801.1">
    <property type="nucleotide sequence ID" value="NZ_FZOF01000001.1"/>
</dbReference>
<dbReference type="OrthoDB" id="3482823at2"/>
<protein>
    <submittedName>
        <fullName evidence="2">Uncharacterized protein</fullName>
    </submittedName>
</protein>
<evidence type="ECO:0000313" key="2">
    <source>
        <dbReference type="EMBL" id="SNR84146.1"/>
    </source>
</evidence>
<sequence>MAADWWSIEVLNASTPAAAWRDAYAPTLVESAVTNRALAWEWHTYGWGVVFELCFREEEHWLGWRALPGTRAALDAVPDPVSGVLVHRGRGGTSGAFVPRAPHGSPGAAAVGLPEPPPEPSGAAVLRERAAPV</sequence>
<evidence type="ECO:0000256" key="1">
    <source>
        <dbReference type="SAM" id="MobiDB-lite"/>
    </source>
</evidence>
<reference evidence="2 3" key="1">
    <citation type="submission" date="2017-06" db="EMBL/GenBank/DDBJ databases">
        <authorList>
            <person name="Kim H.J."/>
            <person name="Triplett B.A."/>
        </authorList>
    </citation>
    <scope>NUCLEOTIDE SEQUENCE [LARGE SCALE GENOMIC DNA]</scope>
    <source>
        <strain evidence="2 3">CGMCC 4.1858</strain>
    </source>
</reference>
<keyword evidence="3" id="KW-1185">Reference proteome</keyword>
<dbReference type="EMBL" id="FZOF01000001">
    <property type="protein sequence ID" value="SNR84146.1"/>
    <property type="molecule type" value="Genomic_DNA"/>
</dbReference>
<dbReference type="AlphaFoldDB" id="A0A238ZL30"/>
<proteinExistence type="predicted"/>
<name>A0A238ZL30_9ACTN</name>
<organism evidence="2 3">
    <name type="scientific">Actinacidiphila glaucinigra</name>
    <dbReference type="NCBI Taxonomy" id="235986"/>
    <lineage>
        <taxon>Bacteria</taxon>
        <taxon>Bacillati</taxon>
        <taxon>Actinomycetota</taxon>
        <taxon>Actinomycetes</taxon>
        <taxon>Kitasatosporales</taxon>
        <taxon>Streptomycetaceae</taxon>
        <taxon>Actinacidiphila</taxon>
    </lineage>
</organism>
<evidence type="ECO:0000313" key="3">
    <source>
        <dbReference type="Proteomes" id="UP000198280"/>
    </source>
</evidence>
<feature type="region of interest" description="Disordered" evidence="1">
    <location>
        <begin position="100"/>
        <end position="133"/>
    </location>
</feature>
<accession>A0A238ZL30</accession>